<keyword evidence="5 10" id="KW-0067">ATP-binding</keyword>
<dbReference type="PRINTS" id="PR00380">
    <property type="entry name" value="KINESINHEAVY"/>
</dbReference>
<dbReference type="Pfam" id="PF00225">
    <property type="entry name" value="Kinesin"/>
    <property type="match status" value="1"/>
</dbReference>
<dbReference type="PANTHER" id="PTHR47968">
    <property type="entry name" value="CENTROMERE PROTEIN E"/>
    <property type="match status" value="1"/>
</dbReference>
<dbReference type="GO" id="GO:0008017">
    <property type="term" value="F:microtubule binding"/>
    <property type="evidence" value="ECO:0007669"/>
    <property type="project" value="InterPro"/>
</dbReference>
<protein>
    <recommendedName>
        <fullName evidence="11">Kinesin-like protein</fullName>
    </recommendedName>
</protein>
<evidence type="ECO:0000256" key="6">
    <source>
        <dbReference type="ARBA" id="ARBA00023054"/>
    </source>
</evidence>
<comment type="subcellular location">
    <subcellularLocation>
        <location evidence="1">Cytoplasm</location>
        <location evidence="1">Cytoskeleton</location>
    </subcellularLocation>
</comment>
<evidence type="ECO:0000256" key="8">
    <source>
        <dbReference type="ARBA" id="ARBA00023212"/>
    </source>
</evidence>
<accession>A0AAU9JNU0</accession>
<keyword evidence="4 10" id="KW-0547">Nucleotide-binding</keyword>
<organism evidence="15 16">
    <name type="scientific">Blepharisma stoltei</name>
    <dbReference type="NCBI Taxonomy" id="1481888"/>
    <lineage>
        <taxon>Eukaryota</taxon>
        <taxon>Sar</taxon>
        <taxon>Alveolata</taxon>
        <taxon>Ciliophora</taxon>
        <taxon>Postciliodesmatophora</taxon>
        <taxon>Heterotrichea</taxon>
        <taxon>Heterotrichida</taxon>
        <taxon>Blepharismidae</taxon>
        <taxon>Blepharisma</taxon>
    </lineage>
</organism>
<keyword evidence="2" id="KW-0963">Cytoplasm</keyword>
<dbReference type="SMART" id="SM00129">
    <property type="entry name" value="KISc"/>
    <property type="match status" value="1"/>
</dbReference>
<dbReference type="PROSITE" id="PS50067">
    <property type="entry name" value="KINESIN_MOTOR_2"/>
    <property type="match status" value="1"/>
</dbReference>
<dbReference type="GO" id="GO:0005524">
    <property type="term" value="F:ATP binding"/>
    <property type="evidence" value="ECO:0007669"/>
    <property type="project" value="UniProtKB-UniRule"/>
</dbReference>
<dbReference type="GO" id="GO:0007018">
    <property type="term" value="P:microtubule-based movement"/>
    <property type="evidence" value="ECO:0007669"/>
    <property type="project" value="InterPro"/>
</dbReference>
<keyword evidence="6 12" id="KW-0175">Coiled coil</keyword>
<dbReference type="EMBL" id="CAJZBQ010000044">
    <property type="protein sequence ID" value="CAG9327659.1"/>
    <property type="molecule type" value="Genomic_DNA"/>
</dbReference>
<evidence type="ECO:0000256" key="4">
    <source>
        <dbReference type="ARBA" id="ARBA00022741"/>
    </source>
</evidence>
<keyword evidence="3 11" id="KW-0493">Microtubule</keyword>
<evidence type="ECO:0000256" key="1">
    <source>
        <dbReference type="ARBA" id="ARBA00004245"/>
    </source>
</evidence>
<evidence type="ECO:0000313" key="15">
    <source>
        <dbReference type="EMBL" id="CAG9327659.1"/>
    </source>
</evidence>
<name>A0AAU9JNU0_9CILI</name>
<feature type="region of interest" description="Disordered" evidence="13">
    <location>
        <begin position="394"/>
        <end position="440"/>
    </location>
</feature>
<sequence length="983" mass="111878">MSTKKVKHLTIPATPRKTSDLSPSQNAARSTKIKVIGRFRPLNDFEMNLSENKQFVTFVSDQIVSIGGEGKDPETFSLDHVFSSQSTQSEVYEFLGRPTIEDVLSGYNGTIFAYGQTGSGKTHTMMGKDIFDEEFRGVIPRAASQIFEAVNSDFGEVEYILKCSMLEIYKENLRDLLQAQQVNLKIKQCPRRGIYVHGLTEVCITSEKDMLEVLALGEQMRTVASTRLNNTSSRSHLLFITEVNQKLPNDSEKKGKLNLVDLAGSENVNRSGVTGNKLEEAKKINLSLSALGNVIHALISNSDHIPYRDSKLTRLLQESLGGNYKTTLIVACSPSPRSQEETLNTLRFAMRAKNIQNKVSINIKNSPDSINLIIEQLRLELSLAKSEIQALRAERDSATSCTDTRSSLCQSPPSRSKTYKPLETPRGKHKRPNSGSDLKVMVSLDDLRTSTEESSKKNPFSIYEGDSLQASFSLPQDKKSDYSIPSPGIEKIPFNCEKCEREKESHKKKIKKLKTENSLHSEKINDLEKKLAKAIEKQLKAEQKAHEYYEHYHKSMLMINKDSEENRFLKQQNEQAALQISKLTHALQDLDDKYKTFIENARNMKESTCIEFNDALETNARNTLNTVSDADASFEDISISTTAKFISIDQEKLLASNNYTDEIKNAVEENTELSKDFTIFQLKNQVIEASIINSNMARSIYSLEWKLELINTKHEMKRNLCKHQQEQIKSLEEMIDYLHDSFLHIVKLSEKIDSSAAKTPDTLAVPKPIILKPFTPRPSSKNMYAPRGSVRVFPDHWEKTPELSICGSYVDTDSLEPSNLAMKTKALETSLEMQRLYNTELKRSNEVNKNQSITYQKLLKEFEQKIILAQKQERDRWKLFFSELKIGCEKELARKQIEVKKLNKLLGEWIHKFMELQESIQFDEKPLSKTSFAEIKNLINQTLSFSVETPTSLRRMFYRCPLRQSFSTGEASYFKPVGDKSPI</sequence>
<dbReference type="InterPro" id="IPR027640">
    <property type="entry name" value="Kinesin-like_fam"/>
</dbReference>
<dbReference type="PANTHER" id="PTHR47968:SF75">
    <property type="entry name" value="CENTROMERE-ASSOCIATED PROTEIN E"/>
    <property type="match status" value="1"/>
</dbReference>
<dbReference type="InterPro" id="IPR036961">
    <property type="entry name" value="Kinesin_motor_dom_sf"/>
</dbReference>
<evidence type="ECO:0000256" key="3">
    <source>
        <dbReference type="ARBA" id="ARBA00022701"/>
    </source>
</evidence>
<feature type="domain" description="Kinesin motor" evidence="14">
    <location>
        <begin position="32"/>
        <end position="355"/>
    </location>
</feature>
<keyword evidence="8" id="KW-0206">Cytoskeleton</keyword>
<evidence type="ECO:0000313" key="16">
    <source>
        <dbReference type="Proteomes" id="UP001162131"/>
    </source>
</evidence>
<evidence type="ECO:0000256" key="7">
    <source>
        <dbReference type="ARBA" id="ARBA00023175"/>
    </source>
</evidence>
<dbReference type="GO" id="GO:0005874">
    <property type="term" value="C:microtubule"/>
    <property type="evidence" value="ECO:0007669"/>
    <property type="project" value="UniProtKB-KW"/>
</dbReference>
<comment type="similarity">
    <text evidence="9">Belongs to the TRAFAC class myosin-kinesin ATPase superfamily. Kinesin family. KIN-5/BimC subfamily.</text>
</comment>
<evidence type="ECO:0000256" key="13">
    <source>
        <dbReference type="SAM" id="MobiDB-lite"/>
    </source>
</evidence>
<evidence type="ECO:0000256" key="9">
    <source>
        <dbReference type="ARBA" id="ARBA00034704"/>
    </source>
</evidence>
<proteinExistence type="inferred from homology"/>
<keyword evidence="16" id="KW-1185">Reference proteome</keyword>
<dbReference type="AlphaFoldDB" id="A0AAU9JNU0"/>
<evidence type="ECO:0000256" key="5">
    <source>
        <dbReference type="ARBA" id="ARBA00022840"/>
    </source>
</evidence>
<evidence type="ECO:0000256" key="12">
    <source>
        <dbReference type="SAM" id="Coils"/>
    </source>
</evidence>
<evidence type="ECO:0000256" key="11">
    <source>
        <dbReference type="RuleBase" id="RU000394"/>
    </source>
</evidence>
<dbReference type="InterPro" id="IPR027417">
    <property type="entry name" value="P-loop_NTPase"/>
</dbReference>
<dbReference type="GO" id="GO:0003777">
    <property type="term" value="F:microtubule motor activity"/>
    <property type="evidence" value="ECO:0007669"/>
    <property type="project" value="InterPro"/>
</dbReference>
<feature type="coiled-coil region" evidence="12">
    <location>
        <begin position="496"/>
        <end position="607"/>
    </location>
</feature>
<gene>
    <name evidence="15" type="ORF">BSTOLATCC_MIC44289</name>
</gene>
<reference evidence="15" key="1">
    <citation type="submission" date="2021-09" db="EMBL/GenBank/DDBJ databases">
        <authorList>
            <consortium name="AG Swart"/>
            <person name="Singh M."/>
            <person name="Singh A."/>
            <person name="Seah K."/>
            <person name="Emmerich C."/>
        </authorList>
    </citation>
    <scope>NUCLEOTIDE SEQUENCE</scope>
    <source>
        <strain evidence="15">ATCC30299</strain>
    </source>
</reference>
<evidence type="ECO:0000256" key="2">
    <source>
        <dbReference type="ARBA" id="ARBA00022490"/>
    </source>
</evidence>
<dbReference type="Proteomes" id="UP001162131">
    <property type="component" value="Unassembled WGS sequence"/>
</dbReference>
<feature type="compositionally biased region" description="Polar residues" evidence="13">
    <location>
        <begin position="398"/>
        <end position="416"/>
    </location>
</feature>
<dbReference type="Gene3D" id="3.40.850.10">
    <property type="entry name" value="Kinesin motor domain"/>
    <property type="match status" value="1"/>
</dbReference>
<dbReference type="PROSITE" id="PS00411">
    <property type="entry name" value="KINESIN_MOTOR_1"/>
    <property type="match status" value="1"/>
</dbReference>
<dbReference type="InterPro" id="IPR001752">
    <property type="entry name" value="Kinesin_motor_dom"/>
</dbReference>
<dbReference type="SUPFAM" id="SSF52540">
    <property type="entry name" value="P-loop containing nucleoside triphosphate hydrolases"/>
    <property type="match status" value="1"/>
</dbReference>
<dbReference type="FunFam" id="3.40.850.10:FF:000019">
    <property type="entry name" value="Kinesin-like protein KIN-5D"/>
    <property type="match status" value="1"/>
</dbReference>
<dbReference type="InterPro" id="IPR019821">
    <property type="entry name" value="Kinesin_motor_CS"/>
</dbReference>
<evidence type="ECO:0000259" key="14">
    <source>
        <dbReference type="PROSITE" id="PS50067"/>
    </source>
</evidence>
<keyword evidence="7 10" id="KW-0505">Motor protein</keyword>
<comment type="caution">
    <text evidence="15">The sequence shown here is derived from an EMBL/GenBank/DDBJ whole genome shotgun (WGS) entry which is preliminary data.</text>
</comment>
<evidence type="ECO:0000256" key="10">
    <source>
        <dbReference type="PROSITE-ProRule" id="PRU00283"/>
    </source>
</evidence>
<feature type="binding site" evidence="10">
    <location>
        <begin position="115"/>
        <end position="122"/>
    </location>
    <ligand>
        <name>ATP</name>
        <dbReference type="ChEBI" id="CHEBI:30616"/>
    </ligand>
</feature>
<feature type="region of interest" description="Disordered" evidence="13">
    <location>
        <begin position="1"/>
        <end position="27"/>
    </location>
</feature>
<dbReference type="GO" id="GO:0007010">
    <property type="term" value="P:cytoskeleton organization"/>
    <property type="evidence" value="ECO:0007669"/>
    <property type="project" value="UniProtKB-ARBA"/>
</dbReference>